<accession>A0A6A6Q0L7</accession>
<keyword evidence="3" id="KW-1185">Reference proteome</keyword>
<gene>
    <name evidence="2" type="ORF">BDY17DRAFT_294264</name>
</gene>
<dbReference type="Gene3D" id="1.20.120.1630">
    <property type="match status" value="1"/>
</dbReference>
<evidence type="ECO:0000313" key="2">
    <source>
        <dbReference type="EMBL" id="KAF2485805.1"/>
    </source>
</evidence>
<keyword evidence="1" id="KW-0472">Membrane</keyword>
<dbReference type="InterPro" id="IPR010721">
    <property type="entry name" value="UstE-like"/>
</dbReference>
<dbReference type="AlphaFoldDB" id="A0A6A6Q0L7"/>
<proteinExistence type="predicted"/>
<dbReference type="GeneID" id="54474121"/>
<dbReference type="EMBL" id="MU001633">
    <property type="protein sequence ID" value="KAF2485805.1"/>
    <property type="molecule type" value="Genomic_DNA"/>
</dbReference>
<evidence type="ECO:0000256" key="1">
    <source>
        <dbReference type="SAM" id="Phobius"/>
    </source>
</evidence>
<dbReference type="RefSeq" id="XP_033592374.1">
    <property type="nucleotide sequence ID" value="XM_033733119.1"/>
</dbReference>
<organism evidence="2 3">
    <name type="scientific">Neohortaea acidophila</name>
    <dbReference type="NCBI Taxonomy" id="245834"/>
    <lineage>
        <taxon>Eukaryota</taxon>
        <taxon>Fungi</taxon>
        <taxon>Dikarya</taxon>
        <taxon>Ascomycota</taxon>
        <taxon>Pezizomycotina</taxon>
        <taxon>Dothideomycetes</taxon>
        <taxon>Dothideomycetidae</taxon>
        <taxon>Mycosphaerellales</taxon>
        <taxon>Teratosphaeriaceae</taxon>
        <taxon>Neohortaea</taxon>
    </lineage>
</organism>
<sequence length="363" mass="41945">MYGTVGQTLPAIQSLQDCADFSKTVLPHLRHFWESTLSRTSVQDLTNIEVYKQFYFSTNPLVTALVFSVALFPIFLLVSEVNRNYSQVDRVWSILPTVYNIHYAVWARLHHLPTKRLDNVLAFSVLWSLRLTFNYWRRGGYQIGSEDYRWMIIKKRIGGPAFTLLNILFISTTQILVLFAVTTPTYIILLTSLINPDLTWADAAISRTLIGLVVIEYFADQQQWNYQQAKKSYQATAKVPPNWTHGQMERGFVTAGLWSWSRHPNFAAEQTIWFLLYVWGCARSETYINWTLPGALVYLAIFQGSTPLTEGVSRGKYPEYKFYQERVGRFYPNIFGPGWDDGEMETLAKKLLEKEKRLQGKAT</sequence>
<dbReference type="OrthoDB" id="201504at2759"/>
<dbReference type="Pfam" id="PF06966">
    <property type="entry name" value="DUF1295"/>
    <property type="match status" value="1"/>
</dbReference>
<dbReference type="PANTHER" id="PTHR32251:SF23">
    <property type="entry name" value="3-OXO-5-ALPHA-STEROID 4-DEHYDROGENASE (DUF1295)"/>
    <property type="match status" value="1"/>
</dbReference>
<evidence type="ECO:0000313" key="3">
    <source>
        <dbReference type="Proteomes" id="UP000799767"/>
    </source>
</evidence>
<dbReference type="GO" id="GO:0016020">
    <property type="term" value="C:membrane"/>
    <property type="evidence" value="ECO:0007669"/>
    <property type="project" value="TreeGrafter"/>
</dbReference>
<feature type="transmembrane region" description="Helical" evidence="1">
    <location>
        <begin position="61"/>
        <end position="79"/>
    </location>
</feature>
<name>A0A6A6Q0L7_9PEZI</name>
<dbReference type="Proteomes" id="UP000799767">
    <property type="component" value="Unassembled WGS sequence"/>
</dbReference>
<evidence type="ECO:0008006" key="4">
    <source>
        <dbReference type="Google" id="ProtNLM"/>
    </source>
</evidence>
<dbReference type="PANTHER" id="PTHR32251">
    <property type="entry name" value="3-OXO-5-ALPHA-STEROID 4-DEHYDROGENASE"/>
    <property type="match status" value="1"/>
</dbReference>
<feature type="transmembrane region" description="Helical" evidence="1">
    <location>
        <begin position="157"/>
        <end position="180"/>
    </location>
</feature>
<reference evidence="2" key="1">
    <citation type="journal article" date="2020" name="Stud. Mycol.">
        <title>101 Dothideomycetes genomes: a test case for predicting lifestyles and emergence of pathogens.</title>
        <authorList>
            <person name="Haridas S."/>
            <person name="Albert R."/>
            <person name="Binder M."/>
            <person name="Bloem J."/>
            <person name="Labutti K."/>
            <person name="Salamov A."/>
            <person name="Andreopoulos B."/>
            <person name="Baker S."/>
            <person name="Barry K."/>
            <person name="Bills G."/>
            <person name="Bluhm B."/>
            <person name="Cannon C."/>
            <person name="Castanera R."/>
            <person name="Culley D."/>
            <person name="Daum C."/>
            <person name="Ezra D."/>
            <person name="Gonzalez J."/>
            <person name="Henrissat B."/>
            <person name="Kuo A."/>
            <person name="Liang C."/>
            <person name="Lipzen A."/>
            <person name="Lutzoni F."/>
            <person name="Magnuson J."/>
            <person name="Mondo S."/>
            <person name="Nolan M."/>
            <person name="Ohm R."/>
            <person name="Pangilinan J."/>
            <person name="Park H.-J."/>
            <person name="Ramirez L."/>
            <person name="Alfaro M."/>
            <person name="Sun H."/>
            <person name="Tritt A."/>
            <person name="Yoshinaga Y."/>
            <person name="Zwiers L.-H."/>
            <person name="Turgeon B."/>
            <person name="Goodwin S."/>
            <person name="Spatafora J."/>
            <person name="Crous P."/>
            <person name="Grigoriev I."/>
        </authorList>
    </citation>
    <scope>NUCLEOTIDE SEQUENCE</scope>
    <source>
        <strain evidence="2">CBS 113389</strain>
    </source>
</reference>
<keyword evidence="1" id="KW-1133">Transmembrane helix</keyword>
<keyword evidence="1" id="KW-0812">Transmembrane</keyword>
<protein>
    <recommendedName>
        <fullName evidence="4">DUF1295-domain-containing protein</fullName>
    </recommendedName>
</protein>